<keyword evidence="3" id="KW-1185">Reference proteome</keyword>
<dbReference type="RefSeq" id="WP_306891833.1">
    <property type="nucleotide sequence ID" value="NZ_JAUSVR010000023.1"/>
</dbReference>
<dbReference type="Proteomes" id="UP001235094">
    <property type="component" value="Unassembled WGS sequence"/>
</dbReference>
<gene>
    <name evidence="2" type="ORF">QOZ99_004116</name>
</gene>
<feature type="signal peptide" evidence="1">
    <location>
        <begin position="1"/>
        <end position="19"/>
    </location>
</feature>
<proteinExistence type="predicted"/>
<evidence type="ECO:0000256" key="1">
    <source>
        <dbReference type="SAM" id="SignalP"/>
    </source>
</evidence>
<evidence type="ECO:0000313" key="3">
    <source>
        <dbReference type="Proteomes" id="UP001235094"/>
    </source>
</evidence>
<accession>A0ABU0LWY9</accession>
<name>A0ABU0LWY9_9HYPH</name>
<comment type="caution">
    <text evidence="2">The sequence shown here is derived from an EMBL/GenBank/DDBJ whole genome shotgun (WGS) entry which is preliminary data.</text>
</comment>
<reference evidence="2 3" key="1">
    <citation type="submission" date="2023-07" db="EMBL/GenBank/DDBJ databases">
        <title>Genomic Encyclopedia of Type Strains, Phase IV (KMG-IV): sequencing the most valuable type-strain genomes for metagenomic binning, comparative biology and taxonomic classification.</title>
        <authorList>
            <person name="Goeker M."/>
        </authorList>
    </citation>
    <scope>NUCLEOTIDE SEQUENCE [LARGE SCALE GENOMIC DNA]</scope>
    <source>
        <strain evidence="2 3">DSM 15561</strain>
    </source>
</reference>
<sequence>MSRLVAASSTLLLFLPVAAAIGAELRPAEALALRVGDFVGIVYYTPERDGYRVVAEFSSRRMIQPFRMVSTLASGGQVTLSFPQAYGRSPGELEIMRDADRLRVCDCYVLPDAPLTEEALTERSLVGLPRAGFGMLGSVSLGTAAR</sequence>
<organism evidence="2 3">
    <name type="scientific">Ancylobacter amanitiformis</name>
    <dbReference type="NCBI Taxonomy" id="217069"/>
    <lineage>
        <taxon>Bacteria</taxon>
        <taxon>Pseudomonadati</taxon>
        <taxon>Pseudomonadota</taxon>
        <taxon>Alphaproteobacteria</taxon>
        <taxon>Hyphomicrobiales</taxon>
        <taxon>Xanthobacteraceae</taxon>
        <taxon>Ancylobacter</taxon>
    </lineage>
</organism>
<feature type="chain" id="PRO_5045095217" evidence="1">
    <location>
        <begin position="20"/>
        <end position="146"/>
    </location>
</feature>
<evidence type="ECO:0000313" key="2">
    <source>
        <dbReference type="EMBL" id="MDQ0513198.1"/>
    </source>
</evidence>
<protein>
    <submittedName>
        <fullName evidence="2">Uncharacterized protein</fullName>
    </submittedName>
</protein>
<keyword evidence="1" id="KW-0732">Signal</keyword>
<dbReference type="EMBL" id="JAUSVR010000023">
    <property type="protein sequence ID" value="MDQ0513198.1"/>
    <property type="molecule type" value="Genomic_DNA"/>
</dbReference>